<evidence type="ECO:0000256" key="4">
    <source>
        <dbReference type="ARBA" id="ARBA00022771"/>
    </source>
</evidence>
<keyword evidence="4 7" id="KW-0863">Zinc-finger</keyword>
<dbReference type="EMBL" id="JAEPRD010000011">
    <property type="protein sequence ID" value="KAG2210578.1"/>
    <property type="molecule type" value="Genomic_DNA"/>
</dbReference>
<dbReference type="PROSITE" id="PS00028">
    <property type="entry name" value="ZINC_FINGER_C2H2_1"/>
    <property type="match status" value="2"/>
</dbReference>
<evidence type="ECO:0000256" key="3">
    <source>
        <dbReference type="ARBA" id="ARBA00022737"/>
    </source>
</evidence>
<feature type="domain" description="C2H2-type" evidence="8">
    <location>
        <begin position="121"/>
        <end position="148"/>
    </location>
</feature>
<dbReference type="InterPro" id="IPR013087">
    <property type="entry name" value="Znf_C2H2_type"/>
</dbReference>
<comment type="subcellular location">
    <subcellularLocation>
        <location evidence="1">Nucleus</location>
    </subcellularLocation>
</comment>
<name>A0A8H7VBN3_9FUNG</name>
<evidence type="ECO:0000313" key="10">
    <source>
        <dbReference type="Proteomes" id="UP000603453"/>
    </source>
</evidence>
<protein>
    <recommendedName>
        <fullName evidence="8">C2H2-type domain-containing protein</fullName>
    </recommendedName>
</protein>
<dbReference type="Gene3D" id="3.30.160.60">
    <property type="entry name" value="Classic Zinc Finger"/>
    <property type="match status" value="2"/>
</dbReference>
<organism evidence="9 10">
    <name type="scientific">Mucor saturninus</name>
    <dbReference type="NCBI Taxonomy" id="64648"/>
    <lineage>
        <taxon>Eukaryota</taxon>
        <taxon>Fungi</taxon>
        <taxon>Fungi incertae sedis</taxon>
        <taxon>Mucoromycota</taxon>
        <taxon>Mucoromycotina</taxon>
        <taxon>Mucoromycetes</taxon>
        <taxon>Mucorales</taxon>
        <taxon>Mucorineae</taxon>
        <taxon>Mucoraceae</taxon>
        <taxon>Mucor</taxon>
    </lineage>
</organism>
<evidence type="ECO:0000256" key="1">
    <source>
        <dbReference type="ARBA" id="ARBA00004123"/>
    </source>
</evidence>
<dbReference type="PANTHER" id="PTHR19818">
    <property type="entry name" value="ZINC FINGER PROTEIN ZIC AND GLI"/>
    <property type="match status" value="1"/>
</dbReference>
<dbReference type="PROSITE" id="PS50157">
    <property type="entry name" value="ZINC_FINGER_C2H2_2"/>
    <property type="match status" value="2"/>
</dbReference>
<accession>A0A8H7VBN3</accession>
<reference evidence="9" key="1">
    <citation type="submission" date="2020-12" db="EMBL/GenBank/DDBJ databases">
        <title>Metabolic potential, ecology and presence of endohyphal bacteria is reflected in genomic diversity of Mucoromycotina.</title>
        <authorList>
            <person name="Muszewska A."/>
            <person name="Okrasinska A."/>
            <person name="Steczkiewicz K."/>
            <person name="Drgas O."/>
            <person name="Orlowska M."/>
            <person name="Perlinska-Lenart U."/>
            <person name="Aleksandrzak-Piekarczyk T."/>
            <person name="Szatraj K."/>
            <person name="Zielenkiewicz U."/>
            <person name="Pilsyk S."/>
            <person name="Malc E."/>
            <person name="Mieczkowski P."/>
            <person name="Kruszewska J.S."/>
            <person name="Biernat P."/>
            <person name="Pawlowska J."/>
        </authorList>
    </citation>
    <scope>NUCLEOTIDE SEQUENCE</scope>
    <source>
        <strain evidence="9">WA0000017839</strain>
    </source>
</reference>
<evidence type="ECO:0000256" key="6">
    <source>
        <dbReference type="ARBA" id="ARBA00023242"/>
    </source>
</evidence>
<dbReference type="GO" id="GO:0000981">
    <property type="term" value="F:DNA-binding transcription factor activity, RNA polymerase II-specific"/>
    <property type="evidence" value="ECO:0007669"/>
    <property type="project" value="TreeGrafter"/>
</dbReference>
<dbReference type="Pfam" id="PF00096">
    <property type="entry name" value="zf-C2H2"/>
    <property type="match status" value="2"/>
</dbReference>
<dbReference type="GO" id="GO:0045944">
    <property type="term" value="P:positive regulation of transcription by RNA polymerase II"/>
    <property type="evidence" value="ECO:0007669"/>
    <property type="project" value="UniProtKB-ARBA"/>
</dbReference>
<keyword evidence="5" id="KW-0862">Zinc</keyword>
<proteinExistence type="predicted"/>
<evidence type="ECO:0000256" key="7">
    <source>
        <dbReference type="PROSITE-ProRule" id="PRU00042"/>
    </source>
</evidence>
<dbReference type="AlphaFoldDB" id="A0A8H7VBN3"/>
<gene>
    <name evidence="9" type="ORF">INT47_002520</name>
</gene>
<evidence type="ECO:0000256" key="5">
    <source>
        <dbReference type="ARBA" id="ARBA00022833"/>
    </source>
</evidence>
<dbReference type="SUPFAM" id="SSF57667">
    <property type="entry name" value="beta-beta-alpha zinc fingers"/>
    <property type="match status" value="1"/>
</dbReference>
<feature type="domain" description="C2H2-type" evidence="8">
    <location>
        <begin position="149"/>
        <end position="175"/>
    </location>
</feature>
<dbReference type="FunFam" id="3.30.160.60:FF:001102">
    <property type="entry name" value="Transcription factor IIIA"/>
    <property type="match status" value="1"/>
</dbReference>
<evidence type="ECO:0000259" key="8">
    <source>
        <dbReference type="PROSITE" id="PS50157"/>
    </source>
</evidence>
<dbReference type="GO" id="GO:0005634">
    <property type="term" value="C:nucleus"/>
    <property type="evidence" value="ECO:0007669"/>
    <property type="project" value="UniProtKB-SubCell"/>
</dbReference>
<dbReference type="GO" id="GO:0008270">
    <property type="term" value="F:zinc ion binding"/>
    <property type="evidence" value="ECO:0007669"/>
    <property type="project" value="UniProtKB-KW"/>
</dbReference>
<evidence type="ECO:0000313" key="9">
    <source>
        <dbReference type="EMBL" id="KAG2210578.1"/>
    </source>
</evidence>
<sequence length="175" mass="20118">MELDTLDLPLISNTFKRHKKVDIAGTEIIISPTTEAELPDPIQPSILYMEASLPSQLQSLAISKVLNSPDPRLRHILPPPLVVMVDEEGESRKRHYPMIPLHLNPMEPSKKISLHTANKQYDCSFCQKKFMRPSSLKIHTYSHTGEKPFHCSYPGCRRRFSVQSNMRRHLRVHSN</sequence>
<keyword evidence="10" id="KW-1185">Reference proteome</keyword>
<keyword evidence="2" id="KW-0479">Metal-binding</keyword>
<keyword evidence="6" id="KW-0539">Nucleus</keyword>
<dbReference type="InterPro" id="IPR050329">
    <property type="entry name" value="GLI_C2H2-zinc-finger"/>
</dbReference>
<dbReference type="GO" id="GO:0000978">
    <property type="term" value="F:RNA polymerase II cis-regulatory region sequence-specific DNA binding"/>
    <property type="evidence" value="ECO:0007669"/>
    <property type="project" value="TreeGrafter"/>
</dbReference>
<evidence type="ECO:0000256" key="2">
    <source>
        <dbReference type="ARBA" id="ARBA00022723"/>
    </source>
</evidence>
<keyword evidence="3" id="KW-0677">Repeat</keyword>
<dbReference type="OrthoDB" id="6077919at2759"/>
<dbReference type="InterPro" id="IPR036236">
    <property type="entry name" value="Znf_C2H2_sf"/>
</dbReference>
<dbReference type="FunFam" id="3.30.160.60:FF:000425">
    <property type="entry name" value="PLAG1 like zinc finger 1"/>
    <property type="match status" value="1"/>
</dbReference>
<comment type="caution">
    <text evidence="9">The sequence shown here is derived from an EMBL/GenBank/DDBJ whole genome shotgun (WGS) entry which is preliminary data.</text>
</comment>
<dbReference type="Proteomes" id="UP000603453">
    <property type="component" value="Unassembled WGS sequence"/>
</dbReference>
<dbReference type="SMART" id="SM00355">
    <property type="entry name" value="ZnF_C2H2"/>
    <property type="match status" value="2"/>
</dbReference>
<dbReference type="PANTHER" id="PTHR19818:SF139">
    <property type="entry name" value="PAIR-RULE PROTEIN ODD-PAIRED"/>
    <property type="match status" value="1"/>
</dbReference>